<dbReference type="InterPro" id="IPR036291">
    <property type="entry name" value="NAD(P)-bd_dom_sf"/>
</dbReference>
<dbReference type="InterPro" id="IPR055170">
    <property type="entry name" value="GFO_IDH_MocA-like_dom"/>
</dbReference>
<dbReference type="InterPro" id="IPR000683">
    <property type="entry name" value="Gfo/Idh/MocA-like_OxRdtase_N"/>
</dbReference>
<proteinExistence type="predicted"/>
<dbReference type="Proteomes" id="UP001500459">
    <property type="component" value="Unassembled WGS sequence"/>
</dbReference>
<evidence type="ECO:0000313" key="5">
    <source>
        <dbReference type="Proteomes" id="UP001500459"/>
    </source>
</evidence>
<sequence>MKQINWGIIGCGDVTEVKSGPAFQRITNSKLIAVMRRDGAKAKDFAVRHGVPEWYDDATKILYHKEINAIYIATPPSSHIEFALKALDIGKDIYLEKPMAMNAEEAQRIHDAAQRSTGKLVVAHYRRRLPVFRKVKELLEQNAIGAVSFADITLLQSRNTEFDQNTEQNWRLQPEISGGGYFQDLAPHQLDIMYHFFGGVTNVIGFSNRRHTTDGVADMVNGIIHFENGIQFRGIWNFNAAVQDQKDECTIYGSEGTIRFSFFSGSSVSLVSQKNTEVFNFENPKHIQEPMITATVDYFLNKDENPCPSADGAFVMNLMDKISQND</sequence>
<evidence type="ECO:0000256" key="1">
    <source>
        <dbReference type="ARBA" id="ARBA00023002"/>
    </source>
</evidence>
<comment type="caution">
    <text evidence="4">The sequence shown here is derived from an EMBL/GenBank/DDBJ whole genome shotgun (WGS) entry which is preliminary data.</text>
</comment>
<keyword evidence="5" id="KW-1185">Reference proteome</keyword>
<dbReference type="Pfam" id="PF22725">
    <property type="entry name" value="GFO_IDH_MocA_C3"/>
    <property type="match status" value="1"/>
</dbReference>
<dbReference type="Gene3D" id="3.30.360.10">
    <property type="entry name" value="Dihydrodipicolinate Reductase, domain 2"/>
    <property type="match status" value="1"/>
</dbReference>
<reference evidence="5" key="1">
    <citation type="journal article" date="2019" name="Int. J. Syst. Evol. Microbiol.">
        <title>The Global Catalogue of Microorganisms (GCM) 10K type strain sequencing project: providing services to taxonomists for standard genome sequencing and annotation.</title>
        <authorList>
            <consortium name="The Broad Institute Genomics Platform"/>
            <consortium name="The Broad Institute Genome Sequencing Center for Infectious Disease"/>
            <person name="Wu L."/>
            <person name="Ma J."/>
        </authorList>
    </citation>
    <scope>NUCLEOTIDE SEQUENCE [LARGE SCALE GENOMIC DNA]</scope>
    <source>
        <strain evidence="5">JCM 17106</strain>
    </source>
</reference>
<organism evidence="4 5">
    <name type="scientific">Aquimarina addita</name>
    <dbReference type="NCBI Taxonomy" id="870485"/>
    <lineage>
        <taxon>Bacteria</taxon>
        <taxon>Pseudomonadati</taxon>
        <taxon>Bacteroidota</taxon>
        <taxon>Flavobacteriia</taxon>
        <taxon>Flavobacteriales</taxon>
        <taxon>Flavobacteriaceae</taxon>
        <taxon>Aquimarina</taxon>
    </lineage>
</organism>
<protein>
    <submittedName>
        <fullName evidence="4">Gfo/Idh/MocA family oxidoreductase</fullName>
    </submittedName>
</protein>
<dbReference type="Gene3D" id="3.40.50.720">
    <property type="entry name" value="NAD(P)-binding Rossmann-like Domain"/>
    <property type="match status" value="1"/>
</dbReference>
<dbReference type="SUPFAM" id="SSF51735">
    <property type="entry name" value="NAD(P)-binding Rossmann-fold domains"/>
    <property type="match status" value="1"/>
</dbReference>
<dbReference type="Pfam" id="PF01408">
    <property type="entry name" value="GFO_IDH_MocA"/>
    <property type="match status" value="1"/>
</dbReference>
<feature type="domain" description="GFO/IDH/MocA-like oxidoreductase" evidence="3">
    <location>
        <begin position="132"/>
        <end position="259"/>
    </location>
</feature>
<dbReference type="SUPFAM" id="SSF55347">
    <property type="entry name" value="Glyceraldehyde-3-phosphate dehydrogenase-like, C-terminal domain"/>
    <property type="match status" value="1"/>
</dbReference>
<evidence type="ECO:0000313" key="4">
    <source>
        <dbReference type="EMBL" id="GAA3510135.1"/>
    </source>
</evidence>
<evidence type="ECO:0000259" key="3">
    <source>
        <dbReference type="Pfam" id="PF22725"/>
    </source>
</evidence>
<evidence type="ECO:0000259" key="2">
    <source>
        <dbReference type="Pfam" id="PF01408"/>
    </source>
</evidence>
<dbReference type="PANTHER" id="PTHR43818">
    <property type="entry name" value="BCDNA.GH03377"/>
    <property type="match status" value="1"/>
</dbReference>
<dbReference type="PANTHER" id="PTHR43818:SF11">
    <property type="entry name" value="BCDNA.GH03377"/>
    <property type="match status" value="1"/>
</dbReference>
<name>A0ABP6UK58_9FLAO</name>
<feature type="domain" description="Gfo/Idh/MocA-like oxidoreductase N-terminal" evidence="2">
    <location>
        <begin position="4"/>
        <end position="124"/>
    </location>
</feature>
<dbReference type="EMBL" id="BAABCW010000009">
    <property type="protein sequence ID" value="GAA3510135.1"/>
    <property type="molecule type" value="Genomic_DNA"/>
</dbReference>
<keyword evidence="1" id="KW-0560">Oxidoreductase</keyword>
<dbReference type="RefSeq" id="WP_344927714.1">
    <property type="nucleotide sequence ID" value="NZ_BAABCW010000009.1"/>
</dbReference>
<dbReference type="InterPro" id="IPR050463">
    <property type="entry name" value="Gfo/Idh/MocA_oxidrdct_glycsds"/>
</dbReference>
<accession>A0ABP6UK58</accession>
<gene>
    <name evidence="4" type="ORF">GCM10022393_24100</name>
</gene>